<evidence type="ECO:0000313" key="9">
    <source>
        <dbReference type="Proteomes" id="UP000002605"/>
    </source>
</evidence>
<dbReference type="InterPro" id="IPR052099">
    <property type="entry name" value="Regulatory_TF_Diverse"/>
</dbReference>
<evidence type="ECO:0000256" key="4">
    <source>
        <dbReference type="ARBA" id="ARBA00023242"/>
    </source>
</evidence>
<dbReference type="GO" id="GO:0033554">
    <property type="term" value="P:cellular response to stress"/>
    <property type="evidence" value="ECO:0007669"/>
    <property type="project" value="UniProtKB-ARBA"/>
</dbReference>
<feature type="domain" description="BHLH" evidence="6">
    <location>
        <begin position="211"/>
        <end position="280"/>
    </location>
</feature>
<keyword evidence="2" id="KW-0805">Transcription regulation</keyword>
<dbReference type="Proteomes" id="UP000002605">
    <property type="component" value="Chromosome 6"/>
</dbReference>
<dbReference type="FunFam" id="4.10.280.10:FF:000116">
    <property type="entry name" value="Putative HLH transcription factor"/>
    <property type="match status" value="1"/>
</dbReference>
<dbReference type="PANTHER" id="PTHR47336">
    <property type="entry name" value="TRANSCRIPTION FACTOR HMS1-RELATED"/>
    <property type="match status" value="1"/>
</dbReference>
<feature type="compositionally biased region" description="Low complexity" evidence="5">
    <location>
        <begin position="329"/>
        <end position="366"/>
    </location>
</feature>
<protein>
    <submittedName>
        <fullName evidence="8">Myc-type bHLH transcription factor, putative</fullName>
    </submittedName>
</protein>
<dbReference type="GO" id="GO:0005634">
    <property type="term" value="C:nucleus"/>
    <property type="evidence" value="ECO:0007669"/>
    <property type="project" value="UniProtKB-SubCell"/>
</dbReference>
<proteinExistence type="predicted"/>
<feature type="region of interest" description="Disordered" evidence="5">
    <location>
        <begin position="172"/>
        <end position="215"/>
    </location>
</feature>
<accession>B9WIB3</accession>
<reference evidence="8 9" key="1">
    <citation type="journal article" date="2009" name="Genome Res.">
        <title>Comparative genomics of the fungal pathogens Candida dubliniensis and Candida albicans.</title>
        <authorList>
            <person name="Jackson A.P."/>
            <person name="Gamble J.A."/>
            <person name="Yeomans T."/>
            <person name="Moran G.P."/>
            <person name="Saunders D."/>
            <person name="Harris D."/>
            <person name="Aslett M."/>
            <person name="Barrell J.F."/>
            <person name="Butler G."/>
            <person name="Citiulo F."/>
            <person name="Coleman D.C."/>
            <person name="de Groot P.W.J."/>
            <person name="Goodwin T.J."/>
            <person name="Quail M.A."/>
            <person name="McQuillan J."/>
            <person name="Munro C.A."/>
            <person name="Pain A."/>
            <person name="Poulter R.T."/>
            <person name="Rajandream M.A."/>
            <person name="Renauld H."/>
            <person name="Spiering M.J."/>
            <person name="Tivey A."/>
            <person name="Gow N.A.R."/>
            <person name="Barrell B."/>
            <person name="Sullivan D.J."/>
            <person name="Berriman M."/>
        </authorList>
    </citation>
    <scope>NUCLEOTIDE SEQUENCE [LARGE SCALE GENOMIC DNA]</scope>
    <source>
        <strain evidence="9">CD36 / ATCC MYA-646 / CBS 7987 / NCPF 3949 / NRRL Y-17841</strain>
    </source>
</reference>
<dbReference type="SMART" id="SM00353">
    <property type="entry name" value="HLH"/>
    <property type="match status" value="1"/>
</dbReference>
<dbReference type="AlphaFoldDB" id="B9WIB3"/>
<dbReference type="EMBL" id="FM992693">
    <property type="protein sequence ID" value="CAX40977.1"/>
    <property type="molecule type" value="Genomic_DNA"/>
</dbReference>
<dbReference type="GO" id="GO:0046983">
    <property type="term" value="F:protein dimerization activity"/>
    <property type="evidence" value="ECO:0007669"/>
    <property type="project" value="InterPro"/>
</dbReference>
<dbReference type="CGD" id="CAL0000165153">
    <property type="gene designation" value="Cd36_60230"/>
</dbReference>
<organism evidence="8 9">
    <name type="scientific">Candida dubliniensis (strain CD36 / ATCC MYA-646 / CBS 7987 / NCPF 3949 / NRRL Y-17841)</name>
    <name type="common">Yeast</name>
    <dbReference type="NCBI Taxonomy" id="573826"/>
    <lineage>
        <taxon>Eukaryota</taxon>
        <taxon>Fungi</taxon>
        <taxon>Dikarya</taxon>
        <taxon>Ascomycota</taxon>
        <taxon>Saccharomycotina</taxon>
        <taxon>Pichiomycetes</taxon>
        <taxon>Debaryomycetaceae</taxon>
        <taxon>Candida/Lodderomyces clade</taxon>
        <taxon>Candida</taxon>
    </lineage>
</organism>
<dbReference type="RefSeq" id="XP_002420825.1">
    <property type="nucleotide sequence ID" value="XM_002420780.1"/>
</dbReference>
<dbReference type="GeneID" id="8048709"/>
<dbReference type="GO" id="GO:0016020">
    <property type="term" value="C:membrane"/>
    <property type="evidence" value="ECO:0007669"/>
    <property type="project" value="UniProtKB-ARBA"/>
</dbReference>
<evidence type="ECO:0000313" key="8">
    <source>
        <dbReference type="EMBL" id="CAX40977.1"/>
    </source>
</evidence>
<keyword evidence="9" id="KW-1185">Reference proteome</keyword>
<comment type="subcellular location">
    <subcellularLocation>
        <location evidence="1">Nucleus</location>
    </subcellularLocation>
</comment>
<dbReference type="eggNOG" id="KOG2588">
    <property type="taxonomic scope" value="Eukaryota"/>
</dbReference>
<dbReference type="Pfam" id="PF00010">
    <property type="entry name" value="HLH"/>
    <property type="match status" value="1"/>
</dbReference>
<sequence>MLSQYNEQLAAGDNVDGFNNGKQANATLYSFDFVDADDFLDSISGALPNSAHNNVSVNTSNTNDITFEDMNIMNPNIYSPVSAASGDDYAHTSGQPMVSEGSNYTGQNFTDYLSDNSLEGYDNKNVNHPLNGVDIVLSNKRSNSTSTGSLSHNEEITPISHYSVDSIVTSPEPPMSKQGEFPPIKRSTTVNSTNSITNTKKSSKVTKPKSKDKNSHNMIEKKYRTNINTKILALRDAVPALRIAAGCDDVSIADLEGLTPASKLNKASVLTKATEYIKHLESKNSVLKQQNIELHRLIQHANLNPKSLPPPPQQMPMQTPFPPPPPQQQQPGFGFYPQQNQSFNVSPASQYPSPQQQVSPIQQQPAQHPPQPNRYLLGGMAAVMGTSLFGGSGENDFRSLGALPFSYLFPNAILNPSPLTIQLWTLTKVLLVVGSLASIFIPMYKQAQLEKDEKSTTVPETSLLDWILISIGFKVPAKLSASKRDAILSNLQGGNNWPQLVSDYFYLTGCEINFENCFLSLVLGSMIRHRLPRVAKVLNHYLSMKESLLLNLDYKGADKSLKRLNQLVGKVDGISIFESTNLTTRLTNVFTNSRINANIVDGQNHVKYIEFYQRNINDYYAIIFNWRLLELIHELNVTYLEELNDDQSQILTDLKIIEVFIGEQDDKLFGYYQLFTSILNANYAPYLFESLKDKVESSLEKFRIAYEGIDLTDHEIHNTSSEDEHEDDPVVSKYVPPLKSQKSLISSLNLVNEEEFIILTCSLTIYYYKNKEYDRALKILSYLRLDDDAKTVSLLTFTALMTLINELIPGRIEDNDNLDSAIKICRDWLENPDLTRYMDENIKHELTKIVVNKGMIVNGIDVNESDEE</sequence>
<evidence type="ECO:0000256" key="2">
    <source>
        <dbReference type="ARBA" id="ARBA00023015"/>
    </source>
</evidence>
<evidence type="ECO:0000256" key="5">
    <source>
        <dbReference type="SAM" id="MobiDB-lite"/>
    </source>
</evidence>
<feature type="compositionally biased region" description="Pro residues" evidence="5">
    <location>
        <begin position="307"/>
        <end position="328"/>
    </location>
</feature>
<keyword evidence="4" id="KW-0539">Nucleus</keyword>
<evidence type="ECO:0000313" key="7">
    <source>
        <dbReference type="CGD" id="CAL0000165153"/>
    </source>
</evidence>
<dbReference type="GO" id="GO:0003690">
    <property type="term" value="F:double-stranded DNA binding"/>
    <property type="evidence" value="ECO:0007669"/>
    <property type="project" value="UniProtKB-ARBA"/>
</dbReference>
<evidence type="ECO:0000256" key="1">
    <source>
        <dbReference type="ARBA" id="ARBA00004123"/>
    </source>
</evidence>
<dbReference type="OrthoDB" id="2133190at2759"/>
<keyword evidence="3" id="KW-0804">Transcription</keyword>
<dbReference type="PROSITE" id="PS50888">
    <property type="entry name" value="BHLH"/>
    <property type="match status" value="1"/>
</dbReference>
<feature type="region of interest" description="Disordered" evidence="5">
    <location>
        <begin position="302"/>
        <end position="376"/>
    </location>
</feature>
<dbReference type="Gene3D" id="4.10.280.10">
    <property type="entry name" value="Helix-loop-helix DNA-binding domain"/>
    <property type="match status" value="1"/>
</dbReference>
<dbReference type="HOGENOM" id="CLU_017043_0_0_1"/>
<dbReference type="InterPro" id="IPR011598">
    <property type="entry name" value="bHLH_dom"/>
</dbReference>
<dbReference type="SUPFAM" id="SSF47459">
    <property type="entry name" value="HLH, helix-loop-helix DNA-binding domain"/>
    <property type="match status" value="1"/>
</dbReference>
<dbReference type="InterPro" id="IPR036638">
    <property type="entry name" value="HLH_DNA-bd_sf"/>
</dbReference>
<dbReference type="PANTHER" id="PTHR47336:SF2">
    <property type="entry name" value="TRANSCRIPTION FACTOR HMS1-RELATED"/>
    <property type="match status" value="1"/>
</dbReference>
<evidence type="ECO:0000256" key="3">
    <source>
        <dbReference type="ARBA" id="ARBA00023163"/>
    </source>
</evidence>
<evidence type="ECO:0000259" key="6">
    <source>
        <dbReference type="PROSITE" id="PS50888"/>
    </source>
</evidence>
<gene>
    <name evidence="8" type="primary">CPH2</name>
    <name evidence="7" type="ordered locus">Cd36_60230</name>
    <name evidence="8" type="ORF">CD36_60230</name>
</gene>
<dbReference type="GO" id="GO:0006355">
    <property type="term" value="P:regulation of DNA-templated transcription"/>
    <property type="evidence" value="ECO:0007669"/>
    <property type="project" value="UniProtKB-ARBA"/>
</dbReference>
<dbReference type="VEuPathDB" id="FungiDB:CD36_60230"/>
<name>B9WIB3_CANDC</name>
<feature type="compositionally biased region" description="Low complexity" evidence="5">
    <location>
        <begin position="187"/>
        <end position="200"/>
    </location>
</feature>
<dbReference type="KEGG" id="cdu:CD36_60230"/>